<keyword evidence="5" id="KW-1185">Reference proteome</keyword>
<comment type="caution">
    <text evidence="4">The sequence shown here is derived from an EMBL/GenBank/DDBJ whole genome shotgun (WGS) entry which is preliminary data.</text>
</comment>
<feature type="compositionally biased region" description="Low complexity" evidence="2">
    <location>
        <begin position="440"/>
        <end position="451"/>
    </location>
</feature>
<dbReference type="Gene3D" id="3.30.990.10">
    <property type="entry name" value="Formiminotransferase, N-terminal subdomain"/>
    <property type="match status" value="1"/>
</dbReference>
<evidence type="ECO:0000256" key="2">
    <source>
        <dbReference type="SAM" id="MobiDB-lite"/>
    </source>
</evidence>
<feature type="coiled-coil region" evidence="1">
    <location>
        <begin position="633"/>
        <end position="660"/>
    </location>
</feature>
<dbReference type="OrthoDB" id="6405545at2759"/>
<protein>
    <submittedName>
        <fullName evidence="4">Glutamate formimidoyltransferase</fullName>
    </submittedName>
</protein>
<dbReference type="Pfam" id="PF07837">
    <property type="entry name" value="FTCD_N"/>
    <property type="match status" value="1"/>
</dbReference>
<evidence type="ECO:0000256" key="1">
    <source>
        <dbReference type="SAM" id="Coils"/>
    </source>
</evidence>
<feature type="region of interest" description="Disordered" evidence="2">
    <location>
        <begin position="552"/>
        <end position="571"/>
    </location>
</feature>
<feature type="compositionally biased region" description="Gly residues" evidence="2">
    <location>
        <begin position="664"/>
        <end position="685"/>
    </location>
</feature>
<evidence type="ECO:0000313" key="5">
    <source>
        <dbReference type="Proteomes" id="UP000440578"/>
    </source>
</evidence>
<name>A0A6A4XG62_AMPAM</name>
<dbReference type="GO" id="GO:0005542">
    <property type="term" value="F:folic acid binding"/>
    <property type="evidence" value="ECO:0007669"/>
    <property type="project" value="InterPro"/>
</dbReference>
<feature type="region of interest" description="Disordered" evidence="2">
    <location>
        <begin position="333"/>
        <end position="478"/>
    </location>
</feature>
<feature type="compositionally biased region" description="Basic residues" evidence="2">
    <location>
        <begin position="552"/>
        <end position="564"/>
    </location>
</feature>
<dbReference type="SMART" id="SM01222">
    <property type="entry name" value="FTCD_N"/>
    <property type="match status" value="1"/>
</dbReference>
<dbReference type="InterPro" id="IPR012886">
    <property type="entry name" value="Formiminotransferase_N"/>
</dbReference>
<dbReference type="InterPro" id="IPR037064">
    <property type="entry name" value="Formiminotransferase_N_sf"/>
</dbReference>
<dbReference type="GO" id="GO:0016740">
    <property type="term" value="F:transferase activity"/>
    <property type="evidence" value="ECO:0007669"/>
    <property type="project" value="UniProtKB-KW"/>
</dbReference>
<feature type="region of interest" description="Disordered" evidence="2">
    <location>
        <begin position="663"/>
        <end position="685"/>
    </location>
</feature>
<dbReference type="PANTHER" id="PTHR12234:SF1">
    <property type="entry name" value="FORMIMINOTRANSFERASE N-TERMINAL SUBDOMAIN-CONTAINING PROTEIN"/>
    <property type="match status" value="1"/>
</dbReference>
<keyword evidence="4" id="KW-0808">Transferase</keyword>
<evidence type="ECO:0000313" key="4">
    <source>
        <dbReference type="EMBL" id="KAF0313642.1"/>
    </source>
</evidence>
<dbReference type="EMBL" id="VIIS01000074">
    <property type="protein sequence ID" value="KAF0313642.1"/>
    <property type="molecule type" value="Genomic_DNA"/>
</dbReference>
<feature type="compositionally biased region" description="Basic and acidic residues" evidence="2">
    <location>
        <begin position="415"/>
        <end position="428"/>
    </location>
</feature>
<proteinExistence type="predicted"/>
<dbReference type="InterPro" id="IPR022384">
    <property type="entry name" value="FormiminoTrfase_cat_dom_sf"/>
</dbReference>
<feature type="compositionally biased region" description="Basic residues" evidence="2">
    <location>
        <begin position="452"/>
        <end position="463"/>
    </location>
</feature>
<feature type="compositionally biased region" description="Polar residues" evidence="2">
    <location>
        <begin position="333"/>
        <end position="343"/>
    </location>
</feature>
<evidence type="ECO:0000259" key="3">
    <source>
        <dbReference type="SMART" id="SM01222"/>
    </source>
</evidence>
<dbReference type="InterPro" id="IPR037070">
    <property type="entry name" value="Formiminotransferase_C_sf"/>
</dbReference>
<gene>
    <name evidence="4" type="ORF">FJT64_015776</name>
</gene>
<dbReference type="PANTHER" id="PTHR12234">
    <property type="entry name" value="FORMIMINOTRANSFERASE-CYCLODEAMINASE"/>
    <property type="match status" value="1"/>
</dbReference>
<dbReference type="SUPFAM" id="SSF55116">
    <property type="entry name" value="Formiminotransferase domain of formiminotransferase-cyclodeaminase"/>
    <property type="match status" value="1"/>
</dbReference>
<organism evidence="4 5">
    <name type="scientific">Amphibalanus amphitrite</name>
    <name type="common">Striped barnacle</name>
    <name type="synonym">Balanus amphitrite</name>
    <dbReference type="NCBI Taxonomy" id="1232801"/>
    <lineage>
        <taxon>Eukaryota</taxon>
        <taxon>Metazoa</taxon>
        <taxon>Ecdysozoa</taxon>
        <taxon>Arthropoda</taxon>
        <taxon>Crustacea</taxon>
        <taxon>Multicrustacea</taxon>
        <taxon>Cirripedia</taxon>
        <taxon>Thoracica</taxon>
        <taxon>Thoracicalcarea</taxon>
        <taxon>Balanomorpha</taxon>
        <taxon>Balanoidea</taxon>
        <taxon>Balanidae</taxon>
        <taxon>Amphibalaninae</taxon>
        <taxon>Amphibalanus</taxon>
    </lineage>
</organism>
<sequence>MVPPSGLQLAACLVNVSCGRRPAAVARLAAAPLRAAAGSPLWDAAAARRLTERGGLRAPVTVLSVFPDTDYDRTVYTVAGPLATLGAGVLSLCREACELVDLRHHAGNHPCLGAVDLVPFHPLSEDVTLEDCARLARGEREGQGGVAVGDQLTALVPGTSCFWFGEADPLRRSLPLRRRQVGWFQRRPVAAEIDRGTPDPRLGVTGIGAIPYMTNYNVTLDTADLAVGREVAAELRATAPRGMPGVQAMAFAHGGRVEVACNLDTLPSGGPEPAAVEARVRQLAAARGTQLTPDSRVVGFTRAGAARAAWEALSSGDGEAWRGRHGAHMLPASTLNTQESGVFTPTAAPPSPEREQREGAASAPPRGTQSAASRGVKIVKDESAPTDRRSSSYLYNDWDRTLYEKTGRPPPGEAHWSRDKSAHSDRSPARAGGAEPCSHSRGSAQPAARSASARRRPRSRRRPVTSPGGRRAFDMARCQRETQDQFGRRIVYRHCFIEPEFTLRGQRIPVHGARKGSIVNAEDTYAAFALELVTPPSEGQLSAEKVQRRARLKKRRRKKRKRSPGGKSLLRERAVIEEQRQRLEEEGERLEEDRIRLEGTRRHLEQLEEWWVTEGLQILQRNELREQEEKIINAVIEEECQRIREERRRLQEEWQFLVERVGASGEGGAAGSGGAPGAGRSGRRS</sequence>
<keyword evidence="1" id="KW-0175">Coiled coil</keyword>
<dbReference type="Gene3D" id="3.30.70.670">
    <property type="entry name" value="Formiminotransferase, C-terminal subdomain"/>
    <property type="match status" value="1"/>
</dbReference>
<accession>A0A6A4XG62</accession>
<feature type="compositionally biased region" description="Basic and acidic residues" evidence="2">
    <location>
        <begin position="378"/>
        <end position="390"/>
    </location>
</feature>
<dbReference type="InterPro" id="IPR051623">
    <property type="entry name" value="FTCD"/>
</dbReference>
<dbReference type="AlphaFoldDB" id="A0A6A4XG62"/>
<feature type="domain" description="Formiminotransferase N-terminal subdomain" evidence="3">
    <location>
        <begin position="8"/>
        <end position="211"/>
    </location>
</feature>
<reference evidence="4 5" key="1">
    <citation type="submission" date="2019-07" db="EMBL/GenBank/DDBJ databases">
        <title>Draft genome assembly of a fouling barnacle, Amphibalanus amphitrite (Darwin, 1854): The first reference genome for Thecostraca.</title>
        <authorList>
            <person name="Kim W."/>
        </authorList>
    </citation>
    <scope>NUCLEOTIDE SEQUENCE [LARGE SCALE GENOMIC DNA]</scope>
    <source>
        <strain evidence="4">SNU_AA5</strain>
        <tissue evidence="4">Soma without cirri and trophi</tissue>
    </source>
</reference>
<feature type="compositionally biased region" description="Basic and acidic residues" evidence="2">
    <location>
        <begin position="397"/>
        <end position="407"/>
    </location>
</feature>
<dbReference type="Proteomes" id="UP000440578">
    <property type="component" value="Unassembled WGS sequence"/>
</dbReference>